<dbReference type="InterPro" id="IPR036291">
    <property type="entry name" value="NAD(P)-bd_dom_sf"/>
</dbReference>
<dbReference type="RefSeq" id="WP_268214029.1">
    <property type="nucleotide sequence ID" value="NZ_CP107241.1"/>
</dbReference>
<dbReference type="Pfam" id="PF13460">
    <property type="entry name" value="NAD_binding_10"/>
    <property type="match status" value="1"/>
</dbReference>
<dbReference type="InterPro" id="IPR016040">
    <property type="entry name" value="NAD(P)-bd_dom"/>
</dbReference>
<organism evidence="2 3">
    <name type="scientific">Xanthomonas hortorum</name>
    <dbReference type="NCBI Taxonomy" id="56454"/>
    <lineage>
        <taxon>Bacteria</taxon>
        <taxon>Pseudomonadati</taxon>
        <taxon>Pseudomonadota</taxon>
        <taxon>Gammaproteobacteria</taxon>
        <taxon>Lysobacterales</taxon>
        <taxon>Lysobacteraceae</taxon>
        <taxon>Xanthomonas</taxon>
    </lineage>
</organism>
<protein>
    <submittedName>
        <fullName evidence="2">NAD(P)H-binding protein</fullName>
    </submittedName>
</protein>
<dbReference type="AlphaFoldDB" id="A0AA47ETN7"/>
<dbReference type="PANTHER" id="PTHR47129">
    <property type="entry name" value="QUINONE OXIDOREDUCTASE 2"/>
    <property type="match status" value="1"/>
</dbReference>
<dbReference type="EMBL" id="CP107241">
    <property type="protein sequence ID" value="WAH65034.1"/>
    <property type="molecule type" value="Genomic_DNA"/>
</dbReference>
<reference evidence="2" key="1">
    <citation type="submission" date="2022-10" db="EMBL/GenBank/DDBJ databases">
        <title>Complete genome sequence resource for Xanthomonas hortorum isolated from Greek Oregano.</title>
        <authorList>
            <person name="Gonzalez-Tobon J."/>
            <person name="Helmann T.C."/>
            <person name="Daughtrey M."/>
            <person name="Stodghill P.V."/>
            <person name="Filiatrault M.J."/>
        </authorList>
    </citation>
    <scope>NUCLEOTIDE SEQUENCE</scope>
    <source>
        <strain evidence="2">Oregano 108</strain>
    </source>
</reference>
<proteinExistence type="predicted"/>
<accession>A0AA47ETN7</accession>
<feature type="domain" description="NAD(P)-binding" evidence="1">
    <location>
        <begin position="7"/>
        <end position="181"/>
    </location>
</feature>
<dbReference type="Proteomes" id="UP001164737">
    <property type="component" value="Chromosome"/>
</dbReference>
<evidence type="ECO:0000259" key="1">
    <source>
        <dbReference type="Pfam" id="PF13460"/>
    </source>
</evidence>
<sequence length="287" mass="29618">MKIGISGASGQLGKAVLEEIAARSADVKLVGISRTPGTLAASVESRLGDYDRPETLASAYAGLDRLLLIPSSDLRKGVRGTQNVAAIDAAVAAGVKHIVLMSALGTREREEPAIGASYWVGEQRLIKTAPAWTIVRMSYYAEAFVQEAQMSAGAGVLTGLGENKVSYVSRDDIAAAVAGVLIGDGHVGAIYSATGPKSFTGAERAAAATKSIGKTFGFAVLTEEQLRDGMAQAGLPDDVVNAIASIQADFVAGAFDVVTGDVERLSGRAQKTLHEVLSALSSTKAKP</sequence>
<name>A0AA47ETN7_9XANT</name>
<dbReference type="InterPro" id="IPR052718">
    <property type="entry name" value="NmrA-type_oxidoreductase"/>
</dbReference>
<dbReference type="Gene3D" id="3.90.25.10">
    <property type="entry name" value="UDP-galactose 4-epimerase, domain 1"/>
    <property type="match status" value="1"/>
</dbReference>
<evidence type="ECO:0000313" key="3">
    <source>
        <dbReference type="Proteomes" id="UP001164737"/>
    </source>
</evidence>
<dbReference type="PANTHER" id="PTHR47129:SF1">
    <property type="entry name" value="NMRA-LIKE DOMAIN-CONTAINING PROTEIN"/>
    <property type="match status" value="1"/>
</dbReference>
<gene>
    <name evidence="2" type="ORF">OEG85_03315</name>
</gene>
<dbReference type="SUPFAM" id="SSF51735">
    <property type="entry name" value="NAD(P)-binding Rossmann-fold domains"/>
    <property type="match status" value="1"/>
</dbReference>
<dbReference type="Gene3D" id="3.40.50.720">
    <property type="entry name" value="NAD(P)-binding Rossmann-like Domain"/>
    <property type="match status" value="1"/>
</dbReference>
<evidence type="ECO:0000313" key="2">
    <source>
        <dbReference type="EMBL" id="WAH65034.1"/>
    </source>
</evidence>